<protein>
    <submittedName>
        <fullName evidence="9">Basic-leucine zipper transcription factor</fullName>
    </submittedName>
</protein>
<evidence type="ECO:0000256" key="5">
    <source>
        <dbReference type="SAM" id="Coils"/>
    </source>
</evidence>
<dbReference type="AlphaFoldDB" id="A0A2Z6RKB3"/>
<comment type="caution">
    <text evidence="8">The sequence shown here is derived from an EMBL/GenBank/DDBJ whole genome shotgun (WGS) entry which is preliminary data.</text>
</comment>
<evidence type="ECO:0000256" key="2">
    <source>
        <dbReference type="ARBA" id="ARBA00023125"/>
    </source>
</evidence>
<feature type="region of interest" description="Disordered" evidence="6">
    <location>
        <begin position="213"/>
        <end position="242"/>
    </location>
</feature>
<evidence type="ECO:0000259" key="7">
    <source>
        <dbReference type="PROSITE" id="PS50217"/>
    </source>
</evidence>
<evidence type="ECO:0000256" key="6">
    <source>
        <dbReference type="SAM" id="MobiDB-lite"/>
    </source>
</evidence>
<keyword evidence="3" id="KW-0804">Transcription</keyword>
<feature type="coiled-coil region" evidence="5">
    <location>
        <begin position="272"/>
        <end position="327"/>
    </location>
</feature>
<dbReference type="SMART" id="SM00338">
    <property type="entry name" value="BRLZ"/>
    <property type="match status" value="1"/>
</dbReference>
<dbReference type="PANTHER" id="PTHR45764:SF38">
    <property type="entry name" value="BZIP TRANSCRIPTION FACTOR 44"/>
    <property type="match status" value="1"/>
</dbReference>
<dbReference type="PANTHER" id="PTHR45764">
    <property type="entry name" value="BZIP TRANSCRIPTION FACTOR 44"/>
    <property type="match status" value="1"/>
</dbReference>
<reference evidence="8 10" key="1">
    <citation type="submission" date="2017-11" db="EMBL/GenBank/DDBJ databases">
        <title>The genome of Rhizophagus clarus HR1 reveals common genetic basis of auxotrophy among arbuscular mycorrhizal fungi.</title>
        <authorList>
            <person name="Kobayashi Y."/>
        </authorList>
    </citation>
    <scope>NUCLEOTIDE SEQUENCE [LARGE SCALE GENOMIC DNA]</scope>
    <source>
        <strain evidence="8 10">HR1</strain>
    </source>
</reference>
<dbReference type="EMBL" id="BLAL01000261">
    <property type="protein sequence ID" value="GES97951.1"/>
    <property type="molecule type" value="Genomic_DNA"/>
</dbReference>
<dbReference type="CDD" id="cd12193">
    <property type="entry name" value="bZIP_GCN4"/>
    <property type="match status" value="1"/>
</dbReference>
<evidence type="ECO:0000313" key="9">
    <source>
        <dbReference type="EMBL" id="GES97951.1"/>
    </source>
</evidence>
<dbReference type="PROSITE" id="PS50217">
    <property type="entry name" value="BZIP"/>
    <property type="match status" value="1"/>
</dbReference>
<evidence type="ECO:0000256" key="3">
    <source>
        <dbReference type="ARBA" id="ARBA00023163"/>
    </source>
</evidence>
<sequence>MVSTPKTSNKIITPCDDSNNNNKVNMMSQYQGFVQCVDPASTGSPQDSSDFIELYNLVAGNDLLVANDLFNLEAQTYDFSPELTSSITTPALSFDGISTPHDLNDSPLFNAPFMSSPSLDPAVGFFPDLTNDHNSSNTASRPFSVPSVPSVTIPVDDPPLSAIPTLSPALSPALNIPWSTDVTSTDNNVRSSSASPSILSTFSNVNSPIISSTVASSASTSPLTTSVRTRSRKRSVNEMERDPQVMADELALKRAKNTDAARRSRLRKVKKMEGLEKEVTILKNENIELQTRIAVLESEKKGLEDKNAEKEARVRMLEHRLTEAHERLISKINNNSNNNNK</sequence>
<dbReference type="GO" id="GO:0003700">
    <property type="term" value="F:DNA-binding transcription factor activity"/>
    <property type="evidence" value="ECO:0007669"/>
    <property type="project" value="InterPro"/>
</dbReference>
<keyword evidence="10" id="KW-1185">Reference proteome</keyword>
<dbReference type="SUPFAM" id="SSF57959">
    <property type="entry name" value="Leucine zipper domain"/>
    <property type="match status" value="1"/>
</dbReference>
<accession>A0A2Z6RKB3</accession>
<organism evidence="8 10">
    <name type="scientific">Rhizophagus clarus</name>
    <dbReference type="NCBI Taxonomy" id="94130"/>
    <lineage>
        <taxon>Eukaryota</taxon>
        <taxon>Fungi</taxon>
        <taxon>Fungi incertae sedis</taxon>
        <taxon>Mucoromycota</taxon>
        <taxon>Glomeromycotina</taxon>
        <taxon>Glomeromycetes</taxon>
        <taxon>Glomerales</taxon>
        <taxon>Glomeraceae</taxon>
        <taxon>Rhizophagus</taxon>
    </lineage>
</organism>
<proteinExistence type="predicted"/>
<feature type="domain" description="BZIP" evidence="7">
    <location>
        <begin position="253"/>
        <end position="310"/>
    </location>
</feature>
<evidence type="ECO:0000313" key="10">
    <source>
        <dbReference type="Proteomes" id="UP000247702"/>
    </source>
</evidence>
<keyword evidence="4" id="KW-0539">Nucleus</keyword>
<dbReference type="OrthoDB" id="2257100at2759"/>
<keyword evidence="5" id="KW-0175">Coiled coil</keyword>
<dbReference type="Proteomes" id="UP000615446">
    <property type="component" value="Unassembled WGS sequence"/>
</dbReference>
<keyword evidence="1" id="KW-0805">Transcription regulation</keyword>
<keyword evidence="2" id="KW-0238">DNA-binding</keyword>
<reference evidence="9" key="2">
    <citation type="submission" date="2019-10" db="EMBL/GenBank/DDBJ databases">
        <title>Conservation and host-specific expression of non-tandemly repeated heterogenous ribosome RNA gene in arbuscular mycorrhizal fungi.</title>
        <authorList>
            <person name="Maeda T."/>
            <person name="Kobayashi Y."/>
            <person name="Nakagawa T."/>
            <person name="Ezawa T."/>
            <person name="Yamaguchi K."/>
            <person name="Bino T."/>
            <person name="Nishimoto Y."/>
            <person name="Shigenobu S."/>
            <person name="Kawaguchi M."/>
        </authorList>
    </citation>
    <scope>NUCLEOTIDE SEQUENCE</scope>
    <source>
        <strain evidence="9">HR1</strain>
    </source>
</reference>
<gene>
    <name evidence="9" type="ORF">RCL2_002451400</name>
    <name evidence="8" type="ORF">RclHR1_02060011</name>
</gene>
<dbReference type="InterPro" id="IPR046347">
    <property type="entry name" value="bZIP_sf"/>
</dbReference>
<feature type="compositionally biased region" description="Low complexity" evidence="6">
    <location>
        <begin position="213"/>
        <end position="228"/>
    </location>
</feature>
<dbReference type="GO" id="GO:0005634">
    <property type="term" value="C:nucleus"/>
    <property type="evidence" value="ECO:0007669"/>
    <property type="project" value="TreeGrafter"/>
</dbReference>
<dbReference type="GO" id="GO:0045893">
    <property type="term" value="P:positive regulation of DNA-templated transcription"/>
    <property type="evidence" value="ECO:0007669"/>
    <property type="project" value="TreeGrafter"/>
</dbReference>
<dbReference type="PROSITE" id="PS00036">
    <property type="entry name" value="BZIP_BASIC"/>
    <property type="match status" value="1"/>
</dbReference>
<dbReference type="EMBL" id="BEXD01001180">
    <property type="protein sequence ID" value="GBB92808.1"/>
    <property type="molecule type" value="Genomic_DNA"/>
</dbReference>
<dbReference type="InterPro" id="IPR004827">
    <property type="entry name" value="bZIP"/>
</dbReference>
<dbReference type="Gene3D" id="3.30.160.60">
    <property type="entry name" value="Classic Zinc Finger"/>
    <property type="match status" value="1"/>
</dbReference>
<evidence type="ECO:0000256" key="1">
    <source>
        <dbReference type="ARBA" id="ARBA00023015"/>
    </source>
</evidence>
<dbReference type="Proteomes" id="UP000247702">
    <property type="component" value="Unassembled WGS sequence"/>
</dbReference>
<evidence type="ECO:0000256" key="4">
    <source>
        <dbReference type="ARBA" id="ARBA00023242"/>
    </source>
</evidence>
<dbReference type="Pfam" id="PF07716">
    <property type="entry name" value="bZIP_2"/>
    <property type="match status" value="1"/>
</dbReference>
<evidence type="ECO:0000313" key="8">
    <source>
        <dbReference type="EMBL" id="GBB92808.1"/>
    </source>
</evidence>
<dbReference type="GO" id="GO:0000976">
    <property type="term" value="F:transcription cis-regulatory region binding"/>
    <property type="evidence" value="ECO:0007669"/>
    <property type="project" value="TreeGrafter"/>
</dbReference>
<name>A0A2Z6RKB3_9GLOM</name>